<dbReference type="PROSITE" id="PS51118">
    <property type="entry name" value="HTH_HXLR"/>
    <property type="match status" value="1"/>
</dbReference>
<dbReference type="Pfam" id="PF01638">
    <property type="entry name" value="HxlR"/>
    <property type="match status" value="1"/>
</dbReference>
<reference evidence="6 7" key="1">
    <citation type="submission" date="2015-06" db="EMBL/GenBank/DDBJ databases">
        <title>Comparative genome analysis of nirS-carrying Bradyrhizobium sp. strains.</title>
        <authorList>
            <person name="Ishii S."/>
            <person name="Jang J."/>
            <person name="Nishizawa T."/>
            <person name="Senoo K."/>
        </authorList>
    </citation>
    <scope>NUCLEOTIDE SEQUENCE [LARGE SCALE GENOMIC DNA]</scope>
    <source>
        <strain evidence="6 7">TSA1</strain>
    </source>
</reference>
<dbReference type="InterPro" id="IPR002577">
    <property type="entry name" value="HTH_HxlR"/>
</dbReference>
<gene>
    <name evidence="6" type="ORF">TSA1_08010</name>
</gene>
<comment type="caution">
    <text evidence="6">The sequence shown here is derived from an EMBL/GenBank/DDBJ whole genome shotgun (WGS) entry which is preliminary data.</text>
</comment>
<dbReference type="PANTHER" id="PTHR33204">
    <property type="entry name" value="TRANSCRIPTIONAL REGULATOR, MARR FAMILY"/>
    <property type="match status" value="1"/>
</dbReference>
<evidence type="ECO:0000256" key="1">
    <source>
        <dbReference type="ARBA" id="ARBA00023015"/>
    </source>
</evidence>
<evidence type="ECO:0000256" key="3">
    <source>
        <dbReference type="ARBA" id="ARBA00023163"/>
    </source>
</evidence>
<organism evidence="6 7">
    <name type="scientific">Bradyrhizobium nitroreducens</name>
    <dbReference type="NCBI Taxonomy" id="709803"/>
    <lineage>
        <taxon>Bacteria</taxon>
        <taxon>Pseudomonadati</taxon>
        <taxon>Pseudomonadota</taxon>
        <taxon>Alphaproteobacteria</taxon>
        <taxon>Hyphomicrobiales</taxon>
        <taxon>Nitrobacteraceae</taxon>
        <taxon>Bradyrhizobium</taxon>
    </lineage>
</organism>
<evidence type="ECO:0000256" key="4">
    <source>
        <dbReference type="SAM" id="MobiDB-lite"/>
    </source>
</evidence>
<keyword evidence="3" id="KW-0804">Transcription</keyword>
<dbReference type="GO" id="GO:0003677">
    <property type="term" value="F:DNA binding"/>
    <property type="evidence" value="ECO:0007669"/>
    <property type="project" value="UniProtKB-KW"/>
</dbReference>
<keyword evidence="1" id="KW-0805">Transcription regulation</keyword>
<evidence type="ECO:0000313" key="6">
    <source>
        <dbReference type="EMBL" id="PIT00724.1"/>
    </source>
</evidence>
<dbReference type="RefSeq" id="WP_100175937.1">
    <property type="nucleotide sequence ID" value="NZ_LFJC01000003.1"/>
</dbReference>
<keyword evidence="7" id="KW-1185">Reference proteome</keyword>
<evidence type="ECO:0000259" key="5">
    <source>
        <dbReference type="PROSITE" id="PS51118"/>
    </source>
</evidence>
<accession>A0A2M6U806</accession>
<proteinExistence type="predicted"/>
<keyword evidence="2" id="KW-0238">DNA-binding</keyword>
<dbReference type="EMBL" id="LFJC01000003">
    <property type="protein sequence ID" value="PIT00724.1"/>
    <property type="molecule type" value="Genomic_DNA"/>
</dbReference>
<sequence>MAKQADSKTRSVRGSRTGRPIMVLLDLLGRRWSLRILWELRGEPLTSRALRTACDDASPTVLQARLTELREAGFVELEEGGGYGLTALGRELCETFMPLHRFAERWRSSSPSPRLRGEGRGEGGPPRRR</sequence>
<feature type="domain" description="HTH hxlR-type" evidence="5">
    <location>
        <begin position="19"/>
        <end position="111"/>
    </location>
</feature>
<dbReference type="Gene3D" id="1.10.10.10">
    <property type="entry name" value="Winged helix-like DNA-binding domain superfamily/Winged helix DNA-binding domain"/>
    <property type="match status" value="1"/>
</dbReference>
<dbReference type="InterPro" id="IPR036388">
    <property type="entry name" value="WH-like_DNA-bd_sf"/>
</dbReference>
<dbReference type="Proteomes" id="UP000228930">
    <property type="component" value="Unassembled WGS sequence"/>
</dbReference>
<dbReference type="SUPFAM" id="SSF46785">
    <property type="entry name" value="Winged helix' DNA-binding domain"/>
    <property type="match status" value="1"/>
</dbReference>
<evidence type="ECO:0000313" key="7">
    <source>
        <dbReference type="Proteomes" id="UP000228930"/>
    </source>
</evidence>
<dbReference type="PANTHER" id="PTHR33204:SF37">
    <property type="entry name" value="HTH-TYPE TRANSCRIPTIONAL REGULATOR YODB"/>
    <property type="match status" value="1"/>
</dbReference>
<dbReference type="AlphaFoldDB" id="A0A2M6U806"/>
<dbReference type="InterPro" id="IPR036390">
    <property type="entry name" value="WH_DNA-bd_sf"/>
</dbReference>
<name>A0A2M6U806_9BRAD</name>
<evidence type="ECO:0000256" key="2">
    <source>
        <dbReference type="ARBA" id="ARBA00023125"/>
    </source>
</evidence>
<protein>
    <submittedName>
        <fullName evidence="6">Transcriptional regulator</fullName>
    </submittedName>
</protein>
<feature type="region of interest" description="Disordered" evidence="4">
    <location>
        <begin position="106"/>
        <end position="129"/>
    </location>
</feature>